<reference evidence="6" key="1">
    <citation type="submission" date="2015-09" db="EMBL/GenBank/DDBJ databases">
        <authorList>
            <person name="Bertelli C."/>
        </authorList>
    </citation>
    <scope>NUCLEOTIDE SEQUENCE [LARGE SCALE GENOMIC DNA]</scope>
    <source>
        <strain evidence="6">KNic</strain>
    </source>
</reference>
<evidence type="ECO:0000313" key="6">
    <source>
        <dbReference type="Proteomes" id="UP000069902"/>
    </source>
</evidence>
<evidence type="ECO:0000313" key="5">
    <source>
        <dbReference type="EMBL" id="CUI16571.1"/>
    </source>
</evidence>
<evidence type="ECO:0000256" key="2">
    <source>
        <dbReference type="ARBA" id="ARBA00022801"/>
    </source>
</evidence>
<feature type="site" description="Important for substrate specificity" evidence="4">
    <location>
        <position position="70"/>
    </location>
</feature>
<keyword evidence="3 4" id="KW-0546">Nucleotide metabolism</keyword>
<dbReference type="GO" id="GO:0036221">
    <property type="term" value="F:UTP diphosphatase activity"/>
    <property type="evidence" value="ECO:0007669"/>
    <property type="project" value="RHEA"/>
</dbReference>
<comment type="similarity">
    <text evidence="4">Belongs to the Maf family. YhdE subfamily.</text>
</comment>
<dbReference type="SUPFAM" id="SSF52972">
    <property type="entry name" value="ITPase-like"/>
    <property type="match status" value="1"/>
</dbReference>
<comment type="caution">
    <text evidence="4">Lacks conserved residue(s) required for the propagation of feature annotation.</text>
</comment>
<dbReference type="EC" id="3.6.1.9" evidence="4"/>
<dbReference type="HAMAP" id="MF_00528">
    <property type="entry name" value="Maf"/>
    <property type="match status" value="1"/>
</dbReference>
<dbReference type="GO" id="GO:0036218">
    <property type="term" value="F:dTTP diphosphatase activity"/>
    <property type="evidence" value="ECO:0007669"/>
    <property type="project" value="RHEA"/>
</dbReference>
<dbReference type="Pfam" id="PF02545">
    <property type="entry name" value="Maf"/>
    <property type="match status" value="1"/>
</dbReference>
<dbReference type="Gene3D" id="3.90.950.10">
    <property type="match status" value="1"/>
</dbReference>
<dbReference type="FunCoup" id="A0A0U5K390">
    <property type="interactions" value="264"/>
</dbReference>
<keyword evidence="6" id="KW-1185">Reference proteome</keyword>
<dbReference type="InParanoid" id="A0A0U5K390"/>
<dbReference type="CDD" id="cd00555">
    <property type="entry name" value="Maf"/>
    <property type="match status" value="1"/>
</dbReference>
<dbReference type="STRING" id="389348.PNK_0946"/>
<dbReference type="InterPro" id="IPR003697">
    <property type="entry name" value="Maf-like"/>
</dbReference>
<protein>
    <recommendedName>
        <fullName evidence="4">dTTP/UTP pyrophosphatase</fullName>
        <shortName evidence="4">dTTPase/UTPase</shortName>
        <ecNumber evidence="4">3.6.1.9</ecNumber>
    </recommendedName>
    <alternativeName>
        <fullName evidence="4">Nucleoside triphosphate pyrophosphatase</fullName>
    </alternativeName>
    <alternativeName>
        <fullName evidence="4">Nucleotide pyrophosphatase</fullName>
        <shortName evidence="4">Nucleotide PPase</shortName>
    </alternativeName>
</protein>
<dbReference type="GO" id="GO:0005737">
    <property type="term" value="C:cytoplasm"/>
    <property type="evidence" value="ECO:0007669"/>
    <property type="project" value="UniProtKB-SubCell"/>
</dbReference>
<evidence type="ECO:0000256" key="1">
    <source>
        <dbReference type="ARBA" id="ARBA00001968"/>
    </source>
</evidence>
<gene>
    <name evidence="5" type="primary">maf</name>
    <name evidence="5" type="ORF">PNK_0946</name>
</gene>
<comment type="function">
    <text evidence="4">Nucleoside triphosphate pyrophosphatase that hydrolyzes dTTP and UTP. May have a dual role in cell division arrest and in preventing the incorporation of modified nucleotides into cellular nucleic acids.</text>
</comment>
<sequence length="202" mass="22883">MKLILGSQSPRRREILNFFSLPFEQVSPSFDEDSVPFDGDPRLYVTILSAGKANSLKSRFPQEIIVTADTIVYKDGKIFGKPRNKEEAFQNLRELAGHWHTVFTGITLCYQDKEIHVVQDTHVLFNSLSDQQIHYYQDSLHCADKAGGYMIQGAGSLIVNRIEGCYYNVMGLPVNALRQALQEAGIDLWQHLKDLPKGHLCE</sequence>
<dbReference type="InterPro" id="IPR029001">
    <property type="entry name" value="ITPase-like_fam"/>
</dbReference>
<dbReference type="PATRIC" id="fig|389348.3.peg.1040"/>
<evidence type="ECO:0000256" key="3">
    <source>
        <dbReference type="ARBA" id="ARBA00023080"/>
    </source>
</evidence>
<dbReference type="Proteomes" id="UP000069902">
    <property type="component" value="Chromosome cPNK"/>
</dbReference>
<feature type="active site" description="Proton acceptor" evidence="4">
    <location>
        <position position="69"/>
    </location>
</feature>
<organism evidence="5 6">
    <name type="scientific">Candidatus Protochlamydia naegleriophila</name>
    <dbReference type="NCBI Taxonomy" id="389348"/>
    <lineage>
        <taxon>Bacteria</taxon>
        <taxon>Pseudomonadati</taxon>
        <taxon>Chlamydiota</taxon>
        <taxon>Chlamydiia</taxon>
        <taxon>Parachlamydiales</taxon>
        <taxon>Parachlamydiaceae</taxon>
        <taxon>Candidatus Protochlamydia</taxon>
    </lineage>
</organism>
<evidence type="ECO:0000256" key="4">
    <source>
        <dbReference type="HAMAP-Rule" id="MF_00528"/>
    </source>
</evidence>
<comment type="catalytic activity">
    <reaction evidence="4">
        <text>UTP + H2O = UMP + diphosphate + H(+)</text>
        <dbReference type="Rhea" id="RHEA:29395"/>
        <dbReference type="ChEBI" id="CHEBI:15377"/>
        <dbReference type="ChEBI" id="CHEBI:15378"/>
        <dbReference type="ChEBI" id="CHEBI:33019"/>
        <dbReference type="ChEBI" id="CHEBI:46398"/>
        <dbReference type="ChEBI" id="CHEBI:57865"/>
        <dbReference type="EC" id="3.6.1.9"/>
    </reaction>
</comment>
<feature type="site" description="Important for substrate specificity" evidence="4">
    <location>
        <position position="11"/>
    </location>
</feature>
<dbReference type="RefSeq" id="WP_059060604.1">
    <property type="nucleotide sequence ID" value="NZ_LN879502.1"/>
</dbReference>
<keyword evidence="4" id="KW-0963">Cytoplasm</keyword>
<dbReference type="GO" id="GO:0009117">
    <property type="term" value="P:nucleotide metabolic process"/>
    <property type="evidence" value="ECO:0007669"/>
    <property type="project" value="UniProtKB-KW"/>
</dbReference>
<accession>A0A0U5K390</accession>
<comment type="cofactor">
    <cofactor evidence="1 4">
        <name>a divalent metal cation</name>
        <dbReference type="ChEBI" id="CHEBI:60240"/>
    </cofactor>
</comment>
<comment type="subcellular location">
    <subcellularLocation>
        <location evidence="4">Cytoplasm</location>
    </subcellularLocation>
</comment>
<dbReference type="PIRSF" id="PIRSF006305">
    <property type="entry name" value="Maf"/>
    <property type="match status" value="1"/>
</dbReference>
<dbReference type="NCBIfam" id="TIGR00172">
    <property type="entry name" value="maf"/>
    <property type="match status" value="1"/>
</dbReference>
<feature type="site" description="Important for substrate specificity" evidence="4">
    <location>
        <position position="152"/>
    </location>
</feature>
<dbReference type="KEGG" id="pnl:PNK_0946"/>
<comment type="catalytic activity">
    <reaction evidence="4">
        <text>dTTP + H2O = dTMP + diphosphate + H(+)</text>
        <dbReference type="Rhea" id="RHEA:28534"/>
        <dbReference type="ChEBI" id="CHEBI:15377"/>
        <dbReference type="ChEBI" id="CHEBI:15378"/>
        <dbReference type="ChEBI" id="CHEBI:33019"/>
        <dbReference type="ChEBI" id="CHEBI:37568"/>
        <dbReference type="ChEBI" id="CHEBI:63528"/>
        <dbReference type="EC" id="3.6.1.9"/>
    </reaction>
</comment>
<dbReference type="EMBL" id="LN879502">
    <property type="protein sequence ID" value="CUI16571.1"/>
    <property type="molecule type" value="Genomic_DNA"/>
</dbReference>
<dbReference type="PANTHER" id="PTHR43213">
    <property type="entry name" value="BIFUNCTIONAL DTTP/UTP PYROPHOSPHATASE/METHYLTRANSFERASE PROTEIN-RELATED"/>
    <property type="match status" value="1"/>
</dbReference>
<proteinExistence type="inferred from homology"/>
<keyword evidence="2 4" id="KW-0378">Hydrolase</keyword>
<dbReference type="AlphaFoldDB" id="A0A0U5K390"/>
<name>A0A0U5K390_9BACT</name>
<dbReference type="PANTHER" id="PTHR43213:SF5">
    <property type="entry name" value="BIFUNCTIONAL DTTP_UTP PYROPHOSPHATASE_METHYLTRANSFERASE PROTEIN-RELATED"/>
    <property type="match status" value="1"/>
</dbReference>